<dbReference type="RefSeq" id="WP_092438561.1">
    <property type="nucleotide sequence ID" value="NZ_FMYP01000035.1"/>
</dbReference>
<protein>
    <submittedName>
        <fullName evidence="4">Periplasmic chaperone for outer membrane proteins Skp</fullName>
    </submittedName>
</protein>
<feature type="transmembrane region" description="Helical" evidence="3">
    <location>
        <begin position="6"/>
        <end position="25"/>
    </location>
</feature>
<evidence type="ECO:0000256" key="1">
    <source>
        <dbReference type="ARBA" id="ARBA00009091"/>
    </source>
</evidence>
<organism evidence="4 5">
    <name type="scientific">Williamwhitmania taraxaci</name>
    <dbReference type="NCBI Taxonomy" id="1640674"/>
    <lineage>
        <taxon>Bacteria</taxon>
        <taxon>Pseudomonadati</taxon>
        <taxon>Bacteroidota</taxon>
        <taxon>Bacteroidia</taxon>
        <taxon>Bacteroidales</taxon>
        <taxon>Williamwhitmaniaceae</taxon>
        <taxon>Williamwhitmania</taxon>
    </lineage>
</organism>
<keyword evidence="3" id="KW-0812">Transmembrane</keyword>
<reference evidence="4 5" key="1">
    <citation type="submission" date="2016-09" db="EMBL/GenBank/DDBJ databases">
        <authorList>
            <person name="Capua I."/>
            <person name="De Benedictis P."/>
            <person name="Joannis T."/>
            <person name="Lombin L.H."/>
            <person name="Cattoli G."/>
        </authorList>
    </citation>
    <scope>NUCLEOTIDE SEQUENCE [LARGE SCALE GENOMIC DNA]</scope>
    <source>
        <strain evidence="4 5">A7P-90m</strain>
    </source>
</reference>
<keyword evidence="3" id="KW-1133">Transmembrane helix</keyword>
<gene>
    <name evidence="4" type="ORF">SAMN05216323_10354</name>
</gene>
<dbReference type="PANTHER" id="PTHR35089:SF1">
    <property type="entry name" value="CHAPERONE PROTEIN SKP"/>
    <property type="match status" value="1"/>
</dbReference>
<dbReference type="Gene3D" id="3.30.910.20">
    <property type="entry name" value="Skp domain"/>
    <property type="match status" value="1"/>
</dbReference>
<evidence type="ECO:0000313" key="5">
    <source>
        <dbReference type="Proteomes" id="UP000199452"/>
    </source>
</evidence>
<dbReference type="SUPFAM" id="SSF111384">
    <property type="entry name" value="OmpH-like"/>
    <property type="match status" value="1"/>
</dbReference>
<dbReference type="SMART" id="SM00935">
    <property type="entry name" value="OmpH"/>
    <property type="match status" value="1"/>
</dbReference>
<sequence>MKKVSLISNILLAVAVVVLYVLYFTGKAGNSSLSQADTTGNFSAKAGEVVYVEIDSLISNYHMFSDLKADLEKKGKEKEAQFNVKAKSFEKEAGEFQDKVQKGLVTRSQAEQMQQGLQVKQQEIYQLREQLRNELGEEEQVMNRNVLNSIMEYLVVYNQNKKYSFVVSHSFGGPVLFADKGLNITKDVIVGLNENYTNNKKETK</sequence>
<keyword evidence="2" id="KW-0732">Signal</keyword>
<evidence type="ECO:0000256" key="2">
    <source>
        <dbReference type="ARBA" id="ARBA00022729"/>
    </source>
</evidence>
<keyword evidence="5" id="KW-1185">Reference proteome</keyword>
<dbReference type="Pfam" id="PF03938">
    <property type="entry name" value="OmpH"/>
    <property type="match status" value="1"/>
</dbReference>
<dbReference type="GO" id="GO:0050821">
    <property type="term" value="P:protein stabilization"/>
    <property type="evidence" value="ECO:0007669"/>
    <property type="project" value="TreeGrafter"/>
</dbReference>
<dbReference type="AlphaFoldDB" id="A0A1G6M8Z8"/>
<name>A0A1G6M8Z8_9BACT</name>
<comment type="similarity">
    <text evidence="1">Belongs to the Skp family.</text>
</comment>
<dbReference type="GO" id="GO:0005829">
    <property type="term" value="C:cytosol"/>
    <property type="evidence" value="ECO:0007669"/>
    <property type="project" value="TreeGrafter"/>
</dbReference>
<keyword evidence="3" id="KW-0472">Membrane</keyword>
<dbReference type="STRING" id="1640674.SAMN05216323_10354"/>
<dbReference type="Proteomes" id="UP000199452">
    <property type="component" value="Unassembled WGS sequence"/>
</dbReference>
<dbReference type="OrthoDB" id="1493259at2"/>
<accession>A0A1G6M8Z8</accession>
<evidence type="ECO:0000256" key="3">
    <source>
        <dbReference type="SAM" id="Phobius"/>
    </source>
</evidence>
<dbReference type="InterPro" id="IPR024930">
    <property type="entry name" value="Skp_dom_sf"/>
</dbReference>
<dbReference type="EMBL" id="FMYP01000035">
    <property type="protein sequence ID" value="SDC51979.1"/>
    <property type="molecule type" value="Genomic_DNA"/>
</dbReference>
<dbReference type="PANTHER" id="PTHR35089">
    <property type="entry name" value="CHAPERONE PROTEIN SKP"/>
    <property type="match status" value="1"/>
</dbReference>
<proteinExistence type="inferred from homology"/>
<evidence type="ECO:0000313" key="4">
    <source>
        <dbReference type="EMBL" id="SDC51979.1"/>
    </source>
</evidence>
<dbReference type="InterPro" id="IPR005632">
    <property type="entry name" value="Chaperone_Skp"/>
</dbReference>
<dbReference type="GO" id="GO:0051082">
    <property type="term" value="F:unfolded protein binding"/>
    <property type="evidence" value="ECO:0007669"/>
    <property type="project" value="InterPro"/>
</dbReference>